<name>A0A8E2IE16_9BACI</name>
<keyword evidence="1" id="KW-0732">Signal</keyword>
<dbReference type="CDD" id="cd22786">
    <property type="entry name" value="DPBB_YuiC-like"/>
    <property type="match status" value="1"/>
</dbReference>
<dbReference type="InterPro" id="IPR011098">
    <property type="entry name" value="G5_dom"/>
</dbReference>
<reference evidence="3 4" key="1">
    <citation type="submission" date="2017-01" db="EMBL/GenBank/DDBJ databases">
        <title>Draft genome sequence of Bacillus oleronius.</title>
        <authorList>
            <person name="Allam M."/>
        </authorList>
    </citation>
    <scope>NUCLEOTIDE SEQUENCE [LARGE SCALE GENOMIC DNA]</scope>
    <source>
        <strain evidence="3 4">DSM 9356</strain>
    </source>
</reference>
<dbReference type="Proteomes" id="UP000189761">
    <property type="component" value="Unassembled WGS sequence"/>
</dbReference>
<dbReference type="InterPro" id="IPR036908">
    <property type="entry name" value="RlpA-like_sf"/>
</dbReference>
<dbReference type="PANTHER" id="PTHR39160:SF4">
    <property type="entry name" value="RESUSCITATION-PROMOTING FACTOR RPFB"/>
    <property type="match status" value="1"/>
</dbReference>
<dbReference type="Gene3D" id="2.40.40.10">
    <property type="entry name" value="RlpA-like domain"/>
    <property type="match status" value="1"/>
</dbReference>
<evidence type="ECO:0000259" key="2">
    <source>
        <dbReference type="PROSITE" id="PS51109"/>
    </source>
</evidence>
<dbReference type="Gene3D" id="2.20.230.10">
    <property type="entry name" value="Resuscitation-promoting factor rpfb"/>
    <property type="match status" value="1"/>
</dbReference>
<protein>
    <recommendedName>
        <fullName evidence="2">G5 domain-containing protein</fullName>
    </recommendedName>
</protein>
<evidence type="ECO:0000313" key="4">
    <source>
        <dbReference type="Proteomes" id="UP000189761"/>
    </source>
</evidence>
<dbReference type="SMART" id="SM01208">
    <property type="entry name" value="G5"/>
    <property type="match status" value="1"/>
</dbReference>
<dbReference type="Pfam" id="PF06725">
    <property type="entry name" value="3D"/>
    <property type="match status" value="1"/>
</dbReference>
<dbReference type="EMBL" id="MTLA01000042">
    <property type="protein sequence ID" value="OOP69673.1"/>
    <property type="molecule type" value="Genomic_DNA"/>
</dbReference>
<keyword evidence="4" id="KW-1185">Reference proteome</keyword>
<dbReference type="InterPro" id="IPR007137">
    <property type="entry name" value="DUF348"/>
</dbReference>
<dbReference type="RefSeq" id="WP_078109489.1">
    <property type="nucleotide sequence ID" value="NZ_CP065424.1"/>
</dbReference>
<accession>A0A8E2IE16</accession>
<dbReference type="PANTHER" id="PTHR39160">
    <property type="entry name" value="CELL WALL-BINDING PROTEIN YOCH"/>
    <property type="match status" value="1"/>
</dbReference>
<evidence type="ECO:0000313" key="3">
    <source>
        <dbReference type="EMBL" id="OOP69673.1"/>
    </source>
</evidence>
<feature type="domain" description="G5" evidence="2">
    <location>
        <begin position="210"/>
        <end position="290"/>
    </location>
</feature>
<proteinExistence type="predicted"/>
<dbReference type="PROSITE" id="PS51109">
    <property type="entry name" value="G5"/>
    <property type="match status" value="1"/>
</dbReference>
<dbReference type="InterPro" id="IPR010611">
    <property type="entry name" value="3D_dom"/>
</dbReference>
<sequence length="398" mass="44396">MNLKHVKSLFSRTMSSKRLTIVISSSIVFAGVLAFTAYETTKKTVAMTMDGKKKVIRTHSDTIGDILDDLDIHLHSEDYLSLPKDTKVTDQLSFVWKPAKKVHLAIDGKERSVWTTENTIRDLLENEKIKIGKYDQVNPGLNKDITKNMKIDIAKAFSLTLNDGGEKKKVWSTSTTVADFLKQQGVKLEELDRTKPDLKHKVSPEDVIKVIRVKKVSDVVEEPIQYAITTKKDSTLLKGQEKVVQHGENGIVHKTYEVTKENGKEVNRKLLTEKTLKESKEKVVLVGTKVLTAQVSRGEPEGGKEYYVTSTAYTAECNGCSGRTATGINLRANPNMKIIAVDPNFIPLGTKVYVEGYGYAIAADTGGAMKGQKIDVFFSNKSQAYNWGRKRVKIKILN</sequence>
<gene>
    <name evidence="3" type="ORF">BWZ43_04055</name>
</gene>
<organism evidence="3 4">
    <name type="scientific">Heyndrickxia oleronia</name>
    <dbReference type="NCBI Taxonomy" id="38875"/>
    <lineage>
        <taxon>Bacteria</taxon>
        <taxon>Bacillati</taxon>
        <taxon>Bacillota</taxon>
        <taxon>Bacilli</taxon>
        <taxon>Bacillales</taxon>
        <taxon>Bacillaceae</taxon>
        <taxon>Heyndrickxia</taxon>
    </lineage>
</organism>
<dbReference type="InterPro" id="IPR051933">
    <property type="entry name" value="Resuscitation_pf_RpfB"/>
</dbReference>
<dbReference type="GO" id="GO:0019867">
    <property type="term" value="C:outer membrane"/>
    <property type="evidence" value="ECO:0007669"/>
    <property type="project" value="InterPro"/>
</dbReference>
<dbReference type="AlphaFoldDB" id="A0A8E2IE16"/>
<dbReference type="GO" id="GO:0004553">
    <property type="term" value="F:hydrolase activity, hydrolyzing O-glycosyl compounds"/>
    <property type="evidence" value="ECO:0007669"/>
    <property type="project" value="InterPro"/>
</dbReference>
<evidence type="ECO:0000256" key="1">
    <source>
        <dbReference type="ARBA" id="ARBA00022729"/>
    </source>
</evidence>
<dbReference type="Pfam" id="PF03990">
    <property type="entry name" value="DUF348"/>
    <property type="match status" value="3"/>
</dbReference>
<comment type="caution">
    <text evidence="3">The sequence shown here is derived from an EMBL/GenBank/DDBJ whole genome shotgun (WGS) entry which is preliminary data.</text>
</comment>
<dbReference type="GO" id="GO:0009254">
    <property type="term" value="P:peptidoglycan turnover"/>
    <property type="evidence" value="ECO:0007669"/>
    <property type="project" value="InterPro"/>
</dbReference>
<dbReference type="SUPFAM" id="SSF50685">
    <property type="entry name" value="Barwin-like endoglucanases"/>
    <property type="match status" value="1"/>
</dbReference>
<dbReference type="Pfam" id="PF07501">
    <property type="entry name" value="G5"/>
    <property type="match status" value="1"/>
</dbReference>